<feature type="transmembrane region" description="Helical" evidence="2">
    <location>
        <begin position="426"/>
        <end position="450"/>
    </location>
</feature>
<feature type="compositionally biased region" description="Low complexity" evidence="1">
    <location>
        <begin position="69"/>
        <end position="113"/>
    </location>
</feature>
<sequence>MGNHRPGSDDGLFHFQLDMPDKKPQPKAPSGSSAGRAQGSVQPQSGYTRGSQSVNRTSQSRPASSGTYTGTSAGRTRSAGTRSAAAPGTRSAGTRSAATSGSRAAGPRSAASGVRTAGTYTARSAASGSRTVGTRSGATSGARTTGTRSTAASGARTAGTYTARSAASGSRTAGTRSGATSGARPGGTRTSGGRTGTGTRTARDGMRNSQQRPGPVRRRRSAPQKRPDIRDISKQQGAAGKASFLLAFALFYIGAAYQWFRRELTPDKILKNEKKPGKFNLFFSTGTFFFFPAVIFYLELVFHIYMGLGIKYIPIYLFFSIAGGFLCALLTSYFPERVNKIVAKVLTFLLGLIFCIEIVCKTVLAQYYQLASSMSMAVNNHLTDYTGAIIEGILMNIIGIVLMFVPFILLMTVLRKRMKFARKPPALALLSVIGAVVCHLCAVICLHLPYGGELKPAELYKSDTEIEEQVRQLGLMTMLRLDIQHSIFGVDRNLSIDTEELDKLNSLQQNGQEETSAQSETEAQTVVDTSPNVLDLDFEGLTASTSNESVQWLNEYFSSLTPTNKNEYTGMFKGYNVIFITAEGFSGYMIDAALTSKIYSVYIKSVFWLFCSLYLTDSPQKSRTSPLPFYCTFLF</sequence>
<feature type="compositionally biased region" description="Polar residues" evidence="1">
    <location>
        <begin position="30"/>
        <end position="68"/>
    </location>
</feature>
<dbReference type="InterPro" id="IPR017850">
    <property type="entry name" value="Alkaline_phosphatase_core_sf"/>
</dbReference>
<dbReference type="Gene3D" id="3.30.1120.170">
    <property type="match status" value="1"/>
</dbReference>
<feature type="region of interest" description="Disordered" evidence="1">
    <location>
        <begin position="1"/>
        <end position="235"/>
    </location>
</feature>
<keyword evidence="2" id="KW-1133">Transmembrane helix</keyword>
<feature type="transmembrane region" description="Helical" evidence="2">
    <location>
        <begin position="242"/>
        <end position="260"/>
    </location>
</feature>
<reference evidence="3" key="1">
    <citation type="submission" date="2020-10" db="EMBL/GenBank/DDBJ databases">
        <authorList>
            <person name="Gilroy R."/>
        </authorList>
    </citation>
    <scope>NUCLEOTIDE SEQUENCE</scope>
    <source>
        <strain evidence="3">CHK178-757</strain>
    </source>
</reference>
<reference evidence="3" key="2">
    <citation type="journal article" date="2021" name="PeerJ">
        <title>Extensive microbial diversity within the chicken gut microbiome revealed by metagenomics and culture.</title>
        <authorList>
            <person name="Gilroy R."/>
            <person name="Ravi A."/>
            <person name="Getino M."/>
            <person name="Pursley I."/>
            <person name="Horton D.L."/>
            <person name="Alikhan N.F."/>
            <person name="Baker D."/>
            <person name="Gharbi K."/>
            <person name="Hall N."/>
            <person name="Watson M."/>
            <person name="Adriaenssens E.M."/>
            <person name="Foster-Nyarko E."/>
            <person name="Jarju S."/>
            <person name="Secka A."/>
            <person name="Antonio M."/>
            <person name="Oren A."/>
            <person name="Chaudhuri R.R."/>
            <person name="La Ragione R."/>
            <person name="Hildebrand F."/>
            <person name="Pallen M.J."/>
        </authorList>
    </citation>
    <scope>NUCLEOTIDE SEQUENCE</scope>
    <source>
        <strain evidence="3">CHK178-757</strain>
    </source>
</reference>
<proteinExistence type="predicted"/>
<feature type="compositionally biased region" description="Basic and acidic residues" evidence="1">
    <location>
        <begin position="1"/>
        <end position="12"/>
    </location>
</feature>
<feature type="compositionally biased region" description="Low complexity" evidence="1">
    <location>
        <begin position="133"/>
        <end position="188"/>
    </location>
</feature>
<evidence type="ECO:0000256" key="1">
    <source>
        <dbReference type="SAM" id="MobiDB-lite"/>
    </source>
</evidence>
<organism evidence="3 4">
    <name type="scientific">Candidatus Scybalocola faecigallinarum</name>
    <dbReference type="NCBI Taxonomy" id="2840941"/>
    <lineage>
        <taxon>Bacteria</taxon>
        <taxon>Bacillati</taxon>
        <taxon>Bacillota</taxon>
        <taxon>Clostridia</taxon>
        <taxon>Lachnospirales</taxon>
        <taxon>Lachnospiraceae</taxon>
        <taxon>Lachnospiraceae incertae sedis</taxon>
        <taxon>Candidatus Scybalocola (ex Gilroy et al. 2021)</taxon>
    </lineage>
</organism>
<feature type="transmembrane region" description="Helical" evidence="2">
    <location>
        <begin position="346"/>
        <end position="368"/>
    </location>
</feature>
<feature type="transmembrane region" description="Helical" evidence="2">
    <location>
        <begin position="388"/>
        <end position="414"/>
    </location>
</feature>
<dbReference type="EMBL" id="DVIT01000011">
    <property type="protein sequence ID" value="HIS46398.1"/>
    <property type="molecule type" value="Genomic_DNA"/>
</dbReference>
<gene>
    <name evidence="3" type="ORF">IAB46_02385</name>
</gene>
<keyword evidence="2" id="KW-0472">Membrane</keyword>
<keyword evidence="2" id="KW-0812">Transmembrane</keyword>
<accession>A0A9D1F2P7</accession>
<name>A0A9D1F2P7_9FIRM</name>
<evidence type="ECO:0000256" key="2">
    <source>
        <dbReference type="SAM" id="Phobius"/>
    </source>
</evidence>
<evidence type="ECO:0000313" key="3">
    <source>
        <dbReference type="EMBL" id="HIS46398.1"/>
    </source>
</evidence>
<dbReference type="Gene3D" id="3.40.720.10">
    <property type="entry name" value="Alkaline Phosphatase, subunit A"/>
    <property type="match status" value="1"/>
</dbReference>
<comment type="caution">
    <text evidence="3">The sequence shown here is derived from an EMBL/GenBank/DDBJ whole genome shotgun (WGS) entry which is preliminary data.</text>
</comment>
<feature type="non-terminal residue" evidence="3">
    <location>
        <position position="635"/>
    </location>
</feature>
<feature type="transmembrane region" description="Helical" evidence="2">
    <location>
        <begin position="312"/>
        <end position="334"/>
    </location>
</feature>
<protein>
    <submittedName>
        <fullName evidence="3">Uncharacterized protein</fullName>
    </submittedName>
</protein>
<feature type="transmembrane region" description="Helical" evidence="2">
    <location>
        <begin position="281"/>
        <end position="306"/>
    </location>
</feature>
<feature type="compositionally biased region" description="Polar residues" evidence="1">
    <location>
        <begin position="118"/>
        <end position="132"/>
    </location>
</feature>
<evidence type="ECO:0000313" key="4">
    <source>
        <dbReference type="Proteomes" id="UP000823927"/>
    </source>
</evidence>
<dbReference type="AlphaFoldDB" id="A0A9D1F2P7"/>
<dbReference type="Proteomes" id="UP000823927">
    <property type="component" value="Unassembled WGS sequence"/>
</dbReference>